<proteinExistence type="predicted"/>
<keyword evidence="3" id="KW-1185">Reference proteome</keyword>
<keyword evidence="1" id="KW-0812">Transmembrane</keyword>
<reference evidence="2 3" key="1">
    <citation type="submission" date="2019-02" db="EMBL/GenBank/DDBJ databases">
        <title>Deep-cultivation of Planctomycetes and their phenomic and genomic characterization uncovers novel biology.</title>
        <authorList>
            <person name="Wiegand S."/>
            <person name="Jogler M."/>
            <person name="Boedeker C."/>
            <person name="Pinto D."/>
            <person name="Vollmers J."/>
            <person name="Rivas-Marin E."/>
            <person name="Kohn T."/>
            <person name="Peeters S.H."/>
            <person name="Heuer A."/>
            <person name="Rast P."/>
            <person name="Oberbeckmann S."/>
            <person name="Bunk B."/>
            <person name="Jeske O."/>
            <person name="Meyerdierks A."/>
            <person name="Storesund J.E."/>
            <person name="Kallscheuer N."/>
            <person name="Luecker S."/>
            <person name="Lage O.M."/>
            <person name="Pohl T."/>
            <person name="Merkel B.J."/>
            <person name="Hornburger P."/>
            <person name="Mueller R.-W."/>
            <person name="Bruemmer F."/>
            <person name="Labrenz M."/>
            <person name="Spormann A.M."/>
            <person name="Op den Camp H."/>
            <person name="Overmann J."/>
            <person name="Amann R."/>
            <person name="Jetten M.S.M."/>
            <person name="Mascher T."/>
            <person name="Medema M.H."/>
            <person name="Devos D.P."/>
            <person name="Kaster A.-K."/>
            <person name="Ovreas L."/>
            <person name="Rohde M."/>
            <person name="Galperin M.Y."/>
            <person name="Jogler C."/>
        </authorList>
    </citation>
    <scope>NUCLEOTIDE SEQUENCE [LARGE SCALE GENOMIC DNA]</scope>
    <source>
        <strain evidence="2 3">Pan161</strain>
    </source>
</reference>
<gene>
    <name evidence="2" type="ORF">Pan161_44830</name>
</gene>
<accession>A0A517VIJ4</accession>
<keyword evidence="1" id="KW-0472">Membrane</keyword>
<organism evidence="2 3">
    <name type="scientific">Gimesia algae</name>
    <dbReference type="NCBI Taxonomy" id="2527971"/>
    <lineage>
        <taxon>Bacteria</taxon>
        <taxon>Pseudomonadati</taxon>
        <taxon>Planctomycetota</taxon>
        <taxon>Planctomycetia</taxon>
        <taxon>Planctomycetales</taxon>
        <taxon>Planctomycetaceae</taxon>
        <taxon>Gimesia</taxon>
    </lineage>
</organism>
<dbReference type="KEGG" id="gax:Pan161_44830"/>
<feature type="transmembrane region" description="Helical" evidence="1">
    <location>
        <begin position="65"/>
        <end position="90"/>
    </location>
</feature>
<keyword evidence="1" id="KW-1133">Transmembrane helix</keyword>
<evidence type="ECO:0000313" key="2">
    <source>
        <dbReference type="EMBL" id="QDT92812.1"/>
    </source>
</evidence>
<dbReference type="Proteomes" id="UP000316855">
    <property type="component" value="Chromosome"/>
</dbReference>
<protein>
    <submittedName>
        <fullName evidence="2">Uncharacterized protein</fullName>
    </submittedName>
</protein>
<sequence length="150" mass="16414">MRVRLLIRRNGIGTQMNELDNQQKNIAAGARFVGVVIGCVFAGIGLTVLGFMWSQPFGGFHSPPLFFRIFASFIAIPFVVIGGFTAYCALTGKGLKKMRSKSFRSAMQDSSQGSYTCPKCNAPLSDNIDVSPHGDVKCGYCNSWFNIHHV</sequence>
<name>A0A517VIJ4_9PLAN</name>
<dbReference type="EMBL" id="CP036343">
    <property type="protein sequence ID" value="QDT92812.1"/>
    <property type="molecule type" value="Genomic_DNA"/>
</dbReference>
<evidence type="ECO:0000256" key="1">
    <source>
        <dbReference type="SAM" id="Phobius"/>
    </source>
</evidence>
<feature type="transmembrane region" description="Helical" evidence="1">
    <location>
        <begin position="32"/>
        <end position="53"/>
    </location>
</feature>
<evidence type="ECO:0000313" key="3">
    <source>
        <dbReference type="Proteomes" id="UP000316855"/>
    </source>
</evidence>
<dbReference type="AlphaFoldDB" id="A0A517VIJ4"/>